<name>C6BQ26_RALP1</name>
<dbReference type="Gene3D" id="3.40.50.2300">
    <property type="match status" value="1"/>
</dbReference>
<dbReference type="EMBL" id="CP001646">
    <property type="protein sequence ID" value="ACS66300.1"/>
    <property type="molecule type" value="Genomic_DNA"/>
</dbReference>
<evidence type="ECO:0000259" key="2">
    <source>
        <dbReference type="PROSITE" id="PS50110"/>
    </source>
</evidence>
<proteinExistence type="predicted"/>
<dbReference type="InterPro" id="IPR001789">
    <property type="entry name" value="Sig_transdc_resp-reg_receiver"/>
</dbReference>
<protein>
    <submittedName>
        <fullName evidence="3">Response regulator receiver protein</fullName>
    </submittedName>
</protein>
<comment type="caution">
    <text evidence="1">Lacks conserved residue(s) required for the propagation of feature annotation.</text>
</comment>
<reference evidence="3" key="1">
    <citation type="submission" date="2009-06" db="EMBL/GenBank/DDBJ databases">
        <title>Complete sequence plasmid 1 of Ralstonia pickettii 12D.</title>
        <authorList>
            <consortium name="US DOE Joint Genome Institute"/>
            <person name="Lucas S."/>
            <person name="Copeland A."/>
            <person name="Lapidus A."/>
            <person name="Glavina del Rio T."/>
            <person name="Dalin E."/>
            <person name="Tice H."/>
            <person name="Bruce D."/>
            <person name="Goodwin L."/>
            <person name="Pitluck S."/>
            <person name="Sims D."/>
            <person name="Meincke L."/>
            <person name="Brettin T."/>
            <person name="Detter J.C."/>
            <person name="Han C."/>
            <person name="Larimer F."/>
            <person name="Land M."/>
            <person name="Hauser L."/>
            <person name="Kyrpides N."/>
            <person name="Ovchinnikova G."/>
            <person name="Marsh T."/>
            <person name="Richardson P."/>
        </authorList>
    </citation>
    <scope>NUCLEOTIDE SEQUENCE [LARGE SCALE GENOMIC DNA]</scope>
    <source>
        <plasmid evidence="3">12D</plasmid>
        <plasmid evidence="3">pRp12D01</plasmid>
    </source>
</reference>
<geneLocation type="plasmid" evidence="3">
    <name>pRp12D01</name>
</geneLocation>
<gene>
    <name evidence="3" type="ordered locus">Rpic12D_5066</name>
</gene>
<sequence>MNIIIVDSTAYVRQNLGTFLQNHGHEVITFASGREALVHLESYDADLLVAAEQLPDMLGSDVASHIRRWSAKSAMPMLVLHERNSPHLAMPCATPMQHGSSRAPVVNDGCIHTKSSPADVGDSVFNYLSQVIVGACSIAAGLNTSNTRRV</sequence>
<dbReference type="InterPro" id="IPR011006">
    <property type="entry name" value="CheY-like_superfamily"/>
</dbReference>
<organism evidence="3">
    <name type="scientific">Ralstonia pickettii (strain 12D)</name>
    <dbReference type="NCBI Taxonomy" id="428406"/>
    <lineage>
        <taxon>Bacteria</taxon>
        <taxon>Pseudomonadati</taxon>
        <taxon>Pseudomonadota</taxon>
        <taxon>Betaproteobacteria</taxon>
        <taxon>Burkholderiales</taxon>
        <taxon>Burkholderiaceae</taxon>
        <taxon>Ralstonia</taxon>
    </lineage>
</organism>
<evidence type="ECO:0000313" key="3">
    <source>
        <dbReference type="EMBL" id="ACS66300.1"/>
    </source>
</evidence>
<dbReference type="AlphaFoldDB" id="C6BQ26"/>
<dbReference type="Pfam" id="PF00072">
    <property type="entry name" value="Response_reg"/>
    <property type="match status" value="1"/>
</dbReference>
<dbReference type="CDD" id="cd00156">
    <property type="entry name" value="REC"/>
    <property type="match status" value="1"/>
</dbReference>
<dbReference type="SUPFAM" id="SSF52172">
    <property type="entry name" value="CheY-like"/>
    <property type="match status" value="1"/>
</dbReference>
<dbReference type="PROSITE" id="PS50110">
    <property type="entry name" value="RESPONSE_REGULATORY"/>
    <property type="match status" value="1"/>
</dbReference>
<dbReference type="GO" id="GO:0000160">
    <property type="term" value="P:phosphorelay signal transduction system"/>
    <property type="evidence" value="ECO:0007669"/>
    <property type="project" value="InterPro"/>
</dbReference>
<dbReference type="KEGG" id="rpf:Rpic12D_5066"/>
<feature type="domain" description="Response regulatory" evidence="2">
    <location>
        <begin position="2"/>
        <end position="128"/>
    </location>
</feature>
<dbReference type="HOGENOM" id="CLU_1739046_0_0_4"/>
<evidence type="ECO:0000256" key="1">
    <source>
        <dbReference type="PROSITE-ProRule" id="PRU00169"/>
    </source>
</evidence>
<keyword evidence="3" id="KW-0614">Plasmid</keyword>
<accession>C6BQ26</accession>